<evidence type="ECO:0000256" key="4">
    <source>
        <dbReference type="ARBA" id="ARBA00023136"/>
    </source>
</evidence>
<evidence type="ECO:0000259" key="7">
    <source>
        <dbReference type="Pfam" id="PF06305"/>
    </source>
</evidence>
<keyword evidence="9" id="KW-1185">Reference proteome</keyword>
<dbReference type="AlphaFoldDB" id="A0A8J7KAT7"/>
<evidence type="ECO:0000256" key="1">
    <source>
        <dbReference type="ARBA" id="ARBA00022475"/>
    </source>
</evidence>
<dbReference type="Proteomes" id="UP000604481">
    <property type="component" value="Unassembled WGS sequence"/>
</dbReference>
<feature type="domain" description="Lipopolysaccharide assembly protein A" evidence="7">
    <location>
        <begin position="22"/>
        <end position="77"/>
    </location>
</feature>
<name>A0A8J7KAT7_9NEIS</name>
<sequence length="102" mass="11424">MRYLLWGIKFLLFALLFVFAMNNAEPVRIRFFLGYSWDAPMALVLLIVLVLGAVLGILASLGQSIRLRREVVQLRKDRKIRQPGPATIPARPDMASTAGEPS</sequence>
<dbReference type="GO" id="GO:0005886">
    <property type="term" value="C:plasma membrane"/>
    <property type="evidence" value="ECO:0007669"/>
    <property type="project" value="InterPro"/>
</dbReference>
<evidence type="ECO:0000256" key="5">
    <source>
        <dbReference type="SAM" id="MobiDB-lite"/>
    </source>
</evidence>
<dbReference type="RefSeq" id="WP_194115978.1">
    <property type="nucleotide sequence ID" value="NZ_JADFUA010000004.1"/>
</dbReference>
<evidence type="ECO:0000256" key="6">
    <source>
        <dbReference type="SAM" id="Phobius"/>
    </source>
</evidence>
<feature type="transmembrane region" description="Helical" evidence="6">
    <location>
        <begin position="42"/>
        <end position="61"/>
    </location>
</feature>
<accession>A0A8J7KAT7</accession>
<organism evidence="8 9">
    <name type="scientific">Chitinilyticum piscinae</name>
    <dbReference type="NCBI Taxonomy" id="2866724"/>
    <lineage>
        <taxon>Bacteria</taxon>
        <taxon>Pseudomonadati</taxon>
        <taxon>Pseudomonadota</taxon>
        <taxon>Betaproteobacteria</taxon>
        <taxon>Neisseriales</taxon>
        <taxon>Chitinibacteraceae</taxon>
        <taxon>Chitinilyticum</taxon>
    </lineage>
</organism>
<dbReference type="InterPro" id="IPR010445">
    <property type="entry name" value="LapA_dom"/>
</dbReference>
<keyword evidence="1" id="KW-1003">Cell membrane</keyword>
<keyword evidence="2 6" id="KW-0812">Transmembrane</keyword>
<evidence type="ECO:0000256" key="2">
    <source>
        <dbReference type="ARBA" id="ARBA00022692"/>
    </source>
</evidence>
<comment type="caution">
    <text evidence="8">The sequence shown here is derived from an EMBL/GenBank/DDBJ whole genome shotgun (WGS) entry which is preliminary data.</text>
</comment>
<gene>
    <name evidence="8" type="ORF">INR99_08825</name>
</gene>
<feature type="region of interest" description="Disordered" evidence="5">
    <location>
        <begin position="82"/>
        <end position="102"/>
    </location>
</feature>
<evidence type="ECO:0000313" key="8">
    <source>
        <dbReference type="EMBL" id="MBE9609454.1"/>
    </source>
</evidence>
<dbReference type="EMBL" id="JADFUA010000004">
    <property type="protein sequence ID" value="MBE9609454.1"/>
    <property type="molecule type" value="Genomic_DNA"/>
</dbReference>
<dbReference type="Pfam" id="PF06305">
    <property type="entry name" value="LapA_dom"/>
    <property type="match status" value="1"/>
</dbReference>
<protein>
    <submittedName>
        <fullName evidence="8">DUF1049 domain-containing protein</fullName>
    </submittedName>
</protein>
<keyword evidence="3 6" id="KW-1133">Transmembrane helix</keyword>
<proteinExistence type="predicted"/>
<evidence type="ECO:0000256" key="3">
    <source>
        <dbReference type="ARBA" id="ARBA00022989"/>
    </source>
</evidence>
<keyword evidence="4 6" id="KW-0472">Membrane</keyword>
<evidence type="ECO:0000313" key="9">
    <source>
        <dbReference type="Proteomes" id="UP000604481"/>
    </source>
</evidence>
<reference evidence="8 9" key="1">
    <citation type="submission" date="2020-10" db="EMBL/GenBank/DDBJ databases">
        <title>The genome sequence of Chitinilyticum litopenaei 4Y14.</title>
        <authorList>
            <person name="Liu Y."/>
        </authorList>
    </citation>
    <scope>NUCLEOTIDE SEQUENCE [LARGE SCALE GENOMIC DNA]</scope>
    <source>
        <strain evidence="8 9">4Y14</strain>
    </source>
</reference>